<comment type="caution">
    <text evidence="1">The sequence shown here is derived from an EMBL/GenBank/DDBJ whole genome shotgun (WGS) entry which is preliminary data.</text>
</comment>
<name>A0ABQ1PT55_9ENTE</name>
<evidence type="ECO:0000313" key="1">
    <source>
        <dbReference type="EMBL" id="GGD03312.1"/>
    </source>
</evidence>
<organism evidence="1 2">
    <name type="scientific">Enterococcus wangshanyuanii</name>
    <dbReference type="NCBI Taxonomy" id="2005703"/>
    <lineage>
        <taxon>Bacteria</taxon>
        <taxon>Bacillati</taxon>
        <taxon>Bacillota</taxon>
        <taxon>Bacilli</taxon>
        <taxon>Lactobacillales</taxon>
        <taxon>Enterococcaceae</taxon>
        <taxon>Enterococcus</taxon>
    </lineage>
</organism>
<evidence type="ECO:0000313" key="2">
    <source>
        <dbReference type="Proteomes" id="UP000630615"/>
    </source>
</evidence>
<accession>A0ABQ1PT55</accession>
<dbReference type="RefSeq" id="WP_088271973.1">
    <property type="nucleotide sequence ID" value="NZ_BMKI01000015.1"/>
</dbReference>
<proteinExistence type="predicted"/>
<protein>
    <submittedName>
        <fullName evidence="1">Uncharacterized protein</fullName>
    </submittedName>
</protein>
<dbReference type="EMBL" id="BMKI01000015">
    <property type="protein sequence ID" value="GGD03312.1"/>
    <property type="molecule type" value="Genomic_DNA"/>
</dbReference>
<gene>
    <name evidence="1" type="ORF">GCM10011573_35970</name>
</gene>
<sequence>MEREKVIKKMIICDDFIENQANELLKELKKETGTYGEIRRNLELMPKNNSFGFVVRRAMELLNEEISTIKVGRHLSE</sequence>
<keyword evidence="2" id="KW-1185">Reference proteome</keyword>
<reference evidence="2" key="1">
    <citation type="journal article" date="2019" name="Int. J. Syst. Evol. Microbiol.">
        <title>The Global Catalogue of Microorganisms (GCM) 10K type strain sequencing project: providing services to taxonomists for standard genome sequencing and annotation.</title>
        <authorList>
            <consortium name="The Broad Institute Genomics Platform"/>
            <consortium name="The Broad Institute Genome Sequencing Center for Infectious Disease"/>
            <person name="Wu L."/>
            <person name="Ma J."/>
        </authorList>
    </citation>
    <scope>NUCLEOTIDE SEQUENCE [LARGE SCALE GENOMIC DNA]</scope>
    <source>
        <strain evidence="2">CGMCC 1.15942</strain>
    </source>
</reference>
<dbReference type="Proteomes" id="UP000630615">
    <property type="component" value="Unassembled WGS sequence"/>
</dbReference>